<dbReference type="RefSeq" id="WP_011200577.1">
    <property type="nucleotide sequence ID" value="NC_006300.1"/>
</dbReference>
<dbReference type="OrthoDB" id="8557381at2"/>
<dbReference type="CDD" id="cd08461">
    <property type="entry name" value="PBP2_DntR_like_3"/>
    <property type="match status" value="1"/>
</dbReference>
<reference evidence="6 7" key="1">
    <citation type="journal article" date="2004" name="Nat. Biotechnol.">
        <title>The genome sequence of the capnophilic rumen bacterium Mannheimia succiniciproducens.</title>
        <authorList>
            <person name="Hong S.H."/>
            <person name="Kim J.S."/>
            <person name="Lee S.Y."/>
            <person name="In Y.H."/>
            <person name="Choi S.S."/>
            <person name="Rih J.-K."/>
            <person name="Kim C.H."/>
            <person name="Jeong H."/>
            <person name="Hur C.G."/>
            <person name="Kim J.J."/>
        </authorList>
    </citation>
    <scope>NUCLEOTIDE SEQUENCE [LARGE SCALE GENOMIC DNA]</scope>
    <source>
        <strain evidence="7">KCTC 0769BP / MBEL55E</strain>
    </source>
</reference>
<protein>
    <submittedName>
        <fullName evidence="6">LysR protein</fullName>
    </submittedName>
</protein>
<dbReference type="GO" id="GO:0003700">
    <property type="term" value="F:DNA-binding transcription factor activity"/>
    <property type="evidence" value="ECO:0007669"/>
    <property type="project" value="InterPro"/>
</dbReference>
<evidence type="ECO:0000313" key="7">
    <source>
        <dbReference type="Proteomes" id="UP000000607"/>
    </source>
</evidence>
<evidence type="ECO:0000313" key="6">
    <source>
        <dbReference type="EMBL" id="AAU38010.1"/>
    </source>
</evidence>
<accession>Q65SQ0</accession>
<dbReference type="HOGENOM" id="CLU_039613_39_3_6"/>
<dbReference type="InterPro" id="IPR036390">
    <property type="entry name" value="WH_DNA-bd_sf"/>
</dbReference>
<name>Q65SQ0_MANSM</name>
<dbReference type="Gene3D" id="3.40.190.10">
    <property type="entry name" value="Periplasmic binding protein-like II"/>
    <property type="match status" value="2"/>
</dbReference>
<dbReference type="AlphaFoldDB" id="Q65SQ0"/>
<dbReference type="InterPro" id="IPR005119">
    <property type="entry name" value="LysR_subst-bd"/>
</dbReference>
<comment type="similarity">
    <text evidence="1">Belongs to the LysR transcriptional regulatory family.</text>
</comment>
<proteinExistence type="inferred from homology"/>
<dbReference type="Pfam" id="PF00126">
    <property type="entry name" value="HTH_1"/>
    <property type="match status" value="1"/>
</dbReference>
<dbReference type="eggNOG" id="COG0583">
    <property type="taxonomic scope" value="Bacteria"/>
</dbReference>
<dbReference type="KEGG" id="msu:MS1403"/>
<dbReference type="InterPro" id="IPR000847">
    <property type="entry name" value="LysR_HTH_N"/>
</dbReference>
<keyword evidence="2" id="KW-0805">Transcription regulation</keyword>
<evidence type="ECO:0000256" key="2">
    <source>
        <dbReference type="ARBA" id="ARBA00023015"/>
    </source>
</evidence>
<keyword evidence="3" id="KW-0238">DNA-binding</keyword>
<dbReference type="STRING" id="221988.MS1403"/>
<evidence type="ECO:0000256" key="1">
    <source>
        <dbReference type="ARBA" id="ARBA00009437"/>
    </source>
</evidence>
<dbReference type="PANTHER" id="PTHR30118">
    <property type="entry name" value="HTH-TYPE TRANSCRIPTIONAL REGULATOR LEUO-RELATED"/>
    <property type="match status" value="1"/>
</dbReference>
<dbReference type="InterPro" id="IPR050389">
    <property type="entry name" value="LysR-type_TF"/>
</dbReference>
<dbReference type="PANTHER" id="PTHR30118:SF15">
    <property type="entry name" value="TRANSCRIPTIONAL REGULATORY PROTEIN"/>
    <property type="match status" value="1"/>
</dbReference>
<dbReference type="PROSITE" id="PS50931">
    <property type="entry name" value="HTH_LYSR"/>
    <property type="match status" value="1"/>
</dbReference>
<dbReference type="Proteomes" id="UP000000607">
    <property type="component" value="Chromosome"/>
</dbReference>
<evidence type="ECO:0000256" key="3">
    <source>
        <dbReference type="ARBA" id="ARBA00023125"/>
    </source>
</evidence>
<dbReference type="GO" id="GO:0003677">
    <property type="term" value="F:DNA binding"/>
    <property type="evidence" value="ECO:0007669"/>
    <property type="project" value="UniProtKB-KW"/>
</dbReference>
<dbReference type="SUPFAM" id="SSF53850">
    <property type="entry name" value="Periplasmic binding protein-like II"/>
    <property type="match status" value="1"/>
</dbReference>
<dbReference type="PRINTS" id="PR00039">
    <property type="entry name" value="HTHLYSR"/>
</dbReference>
<gene>
    <name evidence="6" type="primary">lysR</name>
    <name evidence="6" type="ordered locus">MS1403</name>
</gene>
<dbReference type="Gene3D" id="1.10.10.10">
    <property type="entry name" value="Winged helix-like DNA-binding domain superfamily/Winged helix DNA-binding domain"/>
    <property type="match status" value="1"/>
</dbReference>
<feature type="domain" description="HTH lysR-type" evidence="5">
    <location>
        <begin position="7"/>
        <end position="64"/>
    </location>
</feature>
<dbReference type="InterPro" id="IPR036388">
    <property type="entry name" value="WH-like_DNA-bd_sf"/>
</dbReference>
<keyword evidence="7" id="KW-1185">Reference proteome</keyword>
<dbReference type="EMBL" id="AE016827">
    <property type="protein sequence ID" value="AAU38010.1"/>
    <property type="molecule type" value="Genomic_DNA"/>
</dbReference>
<evidence type="ECO:0000256" key="4">
    <source>
        <dbReference type="ARBA" id="ARBA00023163"/>
    </source>
</evidence>
<organism evidence="6 7">
    <name type="scientific">Mannheimia succiniciproducens (strain KCTC 0769BP / MBEL55E)</name>
    <dbReference type="NCBI Taxonomy" id="221988"/>
    <lineage>
        <taxon>Bacteria</taxon>
        <taxon>Pseudomonadati</taxon>
        <taxon>Pseudomonadota</taxon>
        <taxon>Gammaproteobacteria</taxon>
        <taxon>Pasteurellales</taxon>
        <taxon>Pasteurellaceae</taxon>
        <taxon>Basfia</taxon>
    </lineage>
</organism>
<dbReference type="SUPFAM" id="SSF46785">
    <property type="entry name" value="Winged helix' DNA-binding domain"/>
    <property type="match status" value="1"/>
</dbReference>
<sequence length="297" mass="33520">MRELRNLDLNLLKAFDVLMDEKSVSKAAQRLSVTQPAMSGILQRLRDSFNDPLFVRVQRGIVPTNRALELRQPIKQLLQSAEQLLQPKIFDPQTAELTLTIACTDYALRAVISPFLAVLKQRAPKIKVAILAINEQNLQSQLEQGVVDFGLVTPDFSAPDIHSKDLYQEQYVCALRKDHPVAQQGSISLEQFCRLEQALVSYQGGSFSGATDKALAKLGLTRNVTVSVQNFIVMPEFLANSDLLAVVPKRLVENLANIHYFEPPLQIDGFTKTLVWHERTHRDPAYRWLRELMAEVC</sequence>
<dbReference type="Pfam" id="PF03466">
    <property type="entry name" value="LysR_substrate"/>
    <property type="match status" value="1"/>
</dbReference>
<evidence type="ECO:0000259" key="5">
    <source>
        <dbReference type="PROSITE" id="PS50931"/>
    </source>
</evidence>
<keyword evidence="4" id="KW-0804">Transcription</keyword>